<keyword evidence="1" id="KW-0732">Signal</keyword>
<dbReference type="InterPro" id="IPR036908">
    <property type="entry name" value="RlpA-like_sf"/>
</dbReference>
<gene>
    <name evidence="2" type="ORF">VTK73DRAFT_8373</name>
</gene>
<dbReference type="EMBL" id="JAZHXJ010000060">
    <property type="protein sequence ID" value="KAL1877846.1"/>
    <property type="molecule type" value="Genomic_DNA"/>
</dbReference>
<dbReference type="Gene3D" id="2.40.40.10">
    <property type="entry name" value="RlpA-like domain"/>
    <property type="match status" value="1"/>
</dbReference>
<evidence type="ECO:0008006" key="4">
    <source>
        <dbReference type="Google" id="ProtNLM"/>
    </source>
</evidence>
<organism evidence="2 3">
    <name type="scientific">Phialemonium thermophilum</name>
    <dbReference type="NCBI Taxonomy" id="223376"/>
    <lineage>
        <taxon>Eukaryota</taxon>
        <taxon>Fungi</taxon>
        <taxon>Dikarya</taxon>
        <taxon>Ascomycota</taxon>
        <taxon>Pezizomycotina</taxon>
        <taxon>Sordariomycetes</taxon>
        <taxon>Sordariomycetidae</taxon>
        <taxon>Cephalothecales</taxon>
        <taxon>Cephalothecaceae</taxon>
        <taxon>Phialemonium</taxon>
    </lineage>
</organism>
<evidence type="ECO:0000313" key="3">
    <source>
        <dbReference type="Proteomes" id="UP001586593"/>
    </source>
</evidence>
<feature type="signal peptide" evidence="1">
    <location>
        <begin position="1"/>
        <end position="19"/>
    </location>
</feature>
<dbReference type="PANTHER" id="PTHR38850:SF2">
    <property type="entry name" value="CERATO-PLATANIN"/>
    <property type="match status" value="1"/>
</dbReference>
<accession>A0ABR3XPD2</accession>
<proteinExistence type="predicted"/>
<feature type="chain" id="PRO_5046027927" description="Cerato-platanin" evidence="1">
    <location>
        <begin position="20"/>
        <end position="222"/>
    </location>
</feature>
<reference evidence="2 3" key="1">
    <citation type="journal article" date="2024" name="Commun. Biol.">
        <title>Comparative genomic analysis of thermophilic fungi reveals convergent evolutionary adaptations and gene losses.</title>
        <authorList>
            <person name="Steindorff A.S."/>
            <person name="Aguilar-Pontes M.V."/>
            <person name="Robinson A.J."/>
            <person name="Andreopoulos B."/>
            <person name="LaButti K."/>
            <person name="Kuo A."/>
            <person name="Mondo S."/>
            <person name="Riley R."/>
            <person name="Otillar R."/>
            <person name="Haridas S."/>
            <person name="Lipzen A."/>
            <person name="Grimwood J."/>
            <person name="Schmutz J."/>
            <person name="Clum A."/>
            <person name="Reid I.D."/>
            <person name="Moisan M.C."/>
            <person name="Butler G."/>
            <person name="Nguyen T.T.M."/>
            <person name="Dewar K."/>
            <person name="Conant G."/>
            <person name="Drula E."/>
            <person name="Henrissat B."/>
            <person name="Hansel C."/>
            <person name="Singer S."/>
            <person name="Hutchinson M.I."/>
            <person name="de Vries R.P."/>
            <person name="Natvig D.O."/>
            <person name="Powell A.J."/>
            <person name="Tsang A."/>
            <person name="Grigoriev I.V."/>
        </authorList>
    </citation>
    <scope>NUCLEOTIDE SEQUENCE [LARGE SCALE GENOMIC DNA]</scope>
    <source>
        <strain evidence="2 3">ATCC 24622</strain>
    </source>
</reference>
<dbReference type="PANTHER" id="PTHR38850">
    <property type="entry name" value="CERATO-PLATANIN"/>
    <property type="match status" value="1"/>
</dbReference>
<evidence type="ECO:0000256" key="1">
    <source>
        <dbReference type="SAM" id="SignalP"/>
    </source>
</evidence>
<keyword evidence="3" id="KW-1185">Reference proteome</keyword>
<dbReference type="Proteomes" id="UP001586593">
    <property type="component" value="Unassembled WGS sequence"/>
</dbReference>
<name>A0ABR3XPD2_9PEZI</name>
<protein>
    <recommendedName>
        <fullName evidence="4">Cerato-platanin</fullName>
    </recommendedName>
</protein>
<evidence type="ECO:0000313" key="2">
    <source>
        <dbReference type="EMBL" id="KAL1877846.1"/>
    </source>
</evidence>
<comment type="caution">
    <text evidence="2">The sequence shown here is derived from an EMBL/GenBank/DDBJ whole genome shotgun (WGS) entry which is preliminary data.</text>
</comment>
<sequence length="222" mass="23510">MYTSTFTSFFLAAAGTALSASIPVRSNSGSVSITPHAEYSSSIGVLGCKINTDRVAYWPGSIGCDDICVKLTNQGRSVHVLRVDSSGGAHDVSYDAWNYLGFGQSATEDPQEGGGITVDYEVVDPSECSSLLSDGKLPLSAANSINYLVSCLSQPNSWVAKNYELRNILNPVCTLGFDEVCELDLSVSNQPSCPHTLGLNNPLTDLPVTNIDYGTGKKSVAQ</sequence>